<evidence type="ECO:0000313" key="2">
    <source>
        <dbReference type="Proteomes" id="UP000318017"/>
    </source>
</evidence>
<gene>
    <name evidence="1" type="ORF">Q31a_25560</name>
</gene>
<dbReference type="RefSeq" id="WP_145077736.1">
    <property type="nucleotide sequence ID" value="NZ_CP036298.1"/>
</dbReference>
<name>A0A518G6N2_9BACT</name>
<accession>A0A518G6N2</accession>
<dbReference type="Proteomes" id="UP000318017">
    <property type="component" value="Chromosome"/>
</dbReference>
<dbReference type="AlphaFoldDB" id="A0A518G6N2"/>
<dbReference type="OrthoDB" id="268061at2"/>
<evidence type="ECO:0008006" key="3">
    <source>
        <dbReference type="Google" id="ProtNLM"/>
    </source>
</evidence>
<organism evidence="1 2">
    <name type="scientific">Aureliella helgolandensis</name>
    <dbReference type="NCBI Taxonomy" id="2527968"/>
    <lineage>
        <taxon>Bacteria</taxon>
        <taxon>Pseudomonadati</taxon>
        <taxon>Planctomycetota</taxon>
        <taxon>Planctomycetia</taxon>
        <taxon>Pirellulales</taxon>
        <taxon>Pirellulaceae</taxon>
        <taxon>Aureliella</taxon>
    </lineage>
</organism>
<sequence>MRIMTMPIEFDDESLVAFLDGELPAPEASVIESALESDASLQNRVRTLRNTWDLLGELPEVQPNPVLAQSTIEMVALAVDKESRSWISWLAVQRWRILGLACLLALLAGASVSRSTANGERTAVLNNLHVLVEYYSLKNIPSPEFLEGLTSIDNLSQLGKPSSVALMVQSELPLQVEEREQWIEELDVKARGQLEARAKEFNALPPGERQRILAIADYILSQPERAAELFECARNYEILLSTAPARFPQELGNQPLDEQMALIRQQANKEAAFNYVLSISDYFAIQQWLDDLSTKILADPNGGAFTLYSEWIEQRIFEELSRADEANSLVTQIDVEDLIQRRLSAPARKLLLEIADPTTRRNALYLWVTSVVQSPGDLSSATLAGQEDLRRPFKALSEEQRELLQLMPAAKVHEDLRSRLRGAQSDY</sequence>
<dbReference type="EMBL" id="CP036298">
    <property type="protein sequence ID" value="QDV24241.1"/>
    <property type="molecule type" value="Genomic_DNA"/>
</dbReference>
<reference evidence="1 2" key="1">
    <citation type="submission" date="2019-02" db="EMBL/GenBank/DDBJ databases">
        <title>Deep-cultivation of Planctomycetes and their phenomic and genomic characterization uncovers novel biology.</title>
        <authorList>
            <person name="Wiegand S."/>
            <person name="Jogler M."/>
            <person name="Boedeker C."/>
            <person name="Pinto D."/>
            <person name="Vollmers J."/>
            <person name="Rivas-Marin E."/>
            <person name="Kohn T."/>
            <person name="Peeters S.H."/>
            <person name="Heuer A."/>
            <person name="Rast P."/>
            <person name="Oberbeckmann S."/>
            <person name="Bunk B."/>
            <person name="Jeske O."/>
            <person name="Meyerdierks A."/>
            <person name="Storesund J.E."/>
            <person name="Kallscheuer N."/>
            <person name="Luecker S."/>
            <person name="Lage O.M."/>
            <person name="Pohl T."/>
            <person name="Merkel B.J."/>
            <person name="Hornburger P."/>
            <person name="Mueller R.-W."/>
            <person name="Bruemmer F."/>
            <person name="Labrenz M."/>
            <person name="Spormann A.M."/>
            <person name="Op den Camp H."/>
            <person name="Overmann J."/>
            <person name="Amann R."/>
            <person name="Jetten M.S.M."/>
            <person name="Mascher T."/>
            <person name="Medema M.H."/>
            <person name="Devos D.P."/>
            <person name="Kaster A.-K."/>
            <person name="Ovreas L."/>
            <person name="Rohde M."/>
            <person name="Galperin M.Y."/>
            <person name="Jogler C."/>
        </authorList>
    </citation>
    <scope>NUCLEOTIDE SEQUENCE [LARGE SCALE GENOMIC DNA]</scope>
    <source>
        <strain evidence="1 2">Q31a</strain>
    </source>
</reference>
<protein>
    <recommendedName>
        <fullName evidence="3">Zinc-finger domain-containing protein</fullName>
    </recommendedName>
</protein>
<keyword evidence="2" id="KW-1185">Reference proteome</keyword>
<evidence type="ECO:0000313" key="1">
    <source>
        <dbReference type="EMBL" id="QDV24241.1"/>
    </source>
</evidence>
<proteinExistence type="predicted"/>
<dbReference type="KEGG" id="ahel:Q31a_25560"/>